<proteinExistence type="predicted"/>
<protein>
    <submittedName>
        <fullName evidence="7">Lysophospholipid acyltransferase family protein</fullName>
    </submittedName>
</protein>
<evidence type="ECO:0000256" key="6">
    <source>
        <dbReference type="ARBA" id="ARBA00023315"/>
    </source>
</evidence>
<keyword evidence="2" id="KW-1003">Cell membrane</keyword>
<keyword evidence="3" id="KW-0997">Cell inner membrane</keyword>
<evidence type="ECO:0000256" key="4">
    <source>
        <dbReference type="ARBA" id="ARBA00022679"/>
    </source>
</evidence>
<comment type="caution">
    <text evidence="7">The sequence shown here is derived from an EMBL/GenBank/DDBJ whole genome shotgun (WGS) entry which is preliminary data.</text>
</comment>
<dbReference type="CDD" id="cd07984">
    <property type="entry name" value="LPLAT_LABLAT-like"/>
    <property type="match status" value="1"/>
</dbReference>
<sequence>MEFLIYLISRLPLNFLRSVGRCIGAMIYRFDRRYREEINRNLTRAGIYSADMAHAVAREQGAQAVEAPWVWGRSREEVLARCRIDESSMLLLQEALGSGRPIVFLTPHLGCYEVGPMMVAQHWLKGTDRQIAILYRVPRKSYLRHIVGQGRASENIVPASADLKGVRQILRIMKSGGIAGILPDQVPSHGEGVWVPLFGEKAYTMTFPLKLAKQFKAQIIMARMQRDEAGWCMHAENWTYQLSGDEHRDAAAMNTLIERTILQCPQQYLWSYKRYKCPRGVKREQ</sequence>
<dbReference type="RefSeq" id="WP_205049394.1">
    <property type="nucleotide sequence ID" value="NZ_JACJKX010000001.1"/>
</dbReference>
<organism evidence="7 8">
    <name type="scientific">Parasutterella secunda</name>
    <dbReference type="NCBI Taxonomy" id="626947"/>
    <lineage>
        <taxon>Bacteria</taxon>
        <taxon>Pseudomonadati</taxon>
        <taxon>Pseudomonadota</taxon>
        <taxon>Betaproteobacteria</taxon>
        <taxon>Burkholderiales</taxon>
        <taxon>Sutterellaceae</taxon>
        <taxon>Parasutterella</taxon>
    </lineage>
</organism>
<dbReference type="PANTHER" id="PTHR30606:SF10">
    <property type="entry name" value="PHOSPHATIDYLINOSITOL MANNOSIDE ACYLTRANSFERASE"/>
    <property type="match status" value="1"/>
</dbReference>
<gene>
    <name evidence="7" type="ORF">H5985_00715</name>
</gene>
<evidence type="ECO:0000256" key="1">
    <source>
        <dbReference type="ARBA" id="ARBA00004533"/>
    </source>
</evidence>
<evidence type="ECO:0000256" key="3">
    <source>
        <dbReference type="ARBA" id="ARBA00022519"/>
    </source>
</evidence>
<dbReference type="GO" id="GO:0016746">
    <property type="term" value="F:acyltransferase activity"/>
    <property type="evidence" value="ECO:0007669"/>
    <property type="project" value="UniProtKB-KW"/>
</dbReference>
<dbReference type="PANTHER" id="PTHR30606">
    <property type="entry name" value="LIPID A BIOSYNTHESIS LAUROYL ACYLTRANSFERASE"/>
    <property type="match status" value="1"/>
</dbReference>
<keyword evidence="6 7" id="KW-0012">Acyltransferase</keyword>
<evidence type="ECO:0000313" key="8">
    <source>
        <dbReference type="Proteomes" id="UP000777002"/>
    </source>
</evidence>
<keyword evidence="4" id="KW-0808">Transferase</keyword>
<dbReference type="NCBIfam" id="NF006487">
    <property type="entry name" value="PRK08905.1"/>
    <property type="match status" value="1"/>
</dbReference>
<evidence type="ECO:0000256" key="5">
    <source>
        <dbReference type="ARBA" id="ARBA00023136"/>
    </source>
</evidence>
<dbReference type="EMBL" id="JACJKX010000001">
    <property type="protein sequence ID" value="MBM6927804.1"/>
    <property type="molecule type" value="Genomic_DNA"/>
</dbReference>
<name>A0ABS2GS62_9BURK</name>
<dbReference type="InterPro" id="IPR004960">
    <property type="entry name" value="LipA_acyltrans"/>
</dbReference>
<keyword evidence="8" id="KW-1185">Reference proteome</keyword>
<keyword evidence="5" id="KW-0472">Membrane</keyword>
<evidence type="ECO:0000313" key="7">
    <source>
        <dbReference type="EMBL" id="MBM6927804.1"/>
    </source>
</evidence>
<accession>A0ABS2GS62</accession>
<reference evidence="7 8" key="1">
    <citation type="journal article" date="2021" name="Sci. Rep.">
        <title>The distribution of antibiotic resistance genes in chicken gut microbiota commensals.</title>
        <authorList>
            <person name="Juricova H."/>
            <person name="Matiasovicova J."/>
            <person name="Kubasova T."/>
            <person name="Cejkova D."/>
            <person name="Rychlik I."/>
        </authorList>
    </citation>
    <scope>NUCLEOTIDE SEQUENCE [LARGE SCALE GENOMIC DNA]</scope>
    <source>
        <strain evidence="7 8">An562</strain>
    </source>
</reference>
<evidence type="ECO:0000256" key="2">
    <source>
        <dbReference type="ARBA" id="ARBA00022475"/>
    </source>
</evidence>
<dbReference type="Pfam" id="PF03279">
    <property type="entry name" value="Lip_A_acyltrans"/>
    <property type="match status" value="1"/>
</dbReference>
<dbReference type="Proteomes" id="UP000777002">
    <property type="component" value="Unassembled WGS sequence"/>
</dbReference>
<comment type="subcellular location">
    <subcellularLocation>
        <location evidence="1">Cell inner membrane</location>
    </subcellularLocation>
</comment>